<dbReference type="InterPro" id="IPR001280">
    <property type="entry name" value="PSI_PsaA/B"/>
</dbReference>
<name>A0A2G2ZTW5_CAPAN</name>
<protein>
    <recommendedName>
        <fullName evidence="4">Photosystem I P700 chlorophyll a apoprotein A1</fullName>
    </recommendedName>
</protein>
<gene>
    <name evidence="2" type="ORF">T459_07522</name>
</gene>
<evidence type="ECO:0008006" key="4">
    <source>
        <dbReference type="Google" id="ProtNLM"/>
    </source>
</evidence>
<proteinExistence type="predicted"/>
<dbReference type="GO" id="GO:0009579">
    <property type="term" value="C:thylakoid"/>
    <property type="evidence" value="ECO:0007669"/>
    <property type="project" value="InterPro"/>
</dbReference>
<keyword evidence="3" id="KW-1185">Reference proteome</keyword>
<feature type="transmembrane region" description="Helical" evidence="1">
    <location>
        <begin position="63"/>
        <end position="82"/>
    </location>
</feature>
<dbReference type="EMBL" id="AYRZ02000003">
    <property type="protein sequence ID" value="PHT85416.1"/>
    <property type="molecule type" value="Genomic_DNA"/>
</dbReference>
<keyword evidence="1" id="KW-1133">Transmembrane helix</keyword>
<dbReference type="Proteomes" id="UP000222542">
    <property type="component" value="Unassembled WGS sequence"/>
</dbReference>
<evidence type="ECO:0000256" key="1">
    <source>
        <dbReference type="SAM" id="Phobius"/>
    </source>
</evidence>
<comment type="caution">
    <text evidence="2">The sequence shown here is derived from an EMBL/GenBank/DDBJ whole genome shotgun (WGS) entry which is preliminary data.</text>
</comment>
<evidence type="ECO:0000313" key="2">
    <source>
        <dbReference type="EMBL" id="PHT85416.1"/>
    </source>
</evidence>
<dbReference type="OMA" id="CNRIMAR"/>
<dbReference type="STRING" id="4072.A0A2G2ZTW5"/>
<keyword evidence="1" id="KW-0812">Transmembrane</keyword>
<organism evidence="2 3">
    <name type="scientific">Capsicum annuum</name>
    <name type="common">Capsicum pepper</name>
    <dbReference type="NCBI Taxonomy" id="4072"/>
    <lineage>
        <taxon>Eukaryota</taxon>
        <taxon>Viridiplantae</taxon>
        <taxon>Streptophyta</taxon>
        <taxon>Embryophyta</taxon>
        <taxon>Tracheophyta</taxon>
        <taxon>Spermatophyta</taxon>
        <taxon>Magnoliopsida</taxon>
        <taxon>eudicotyledons</taxon>
        <taxon>Gunneridae</taxon>
        <taxon>Pentapetalae</taxon>
        <taxon>asterids</taxon>
        <taxon>lamiids</taxon>
        <taxon>Solanales</taxon>
        <taxon>Solanaceae</taxon>
        <taxon>Solanoideae</taxon>
        <taxon>Capsiceae</taxon>
        <taxon>Capsicum</taxon>
    </lineage>
</organism>
<accession>A0A2G2ZTW5</accession>
<dbReference type="PANTHER" id="PTHR30128:SF19">
    <property type="entry name" value="PHOTOSYSTEM I P700 CHLOROPHYLL A APOPROTEIN A1-RELATED"/>
    <property type="match status" value="1"/>
</dbReference>
<dbReference type="SUPFAM" id="SSF81558">
    <property type="entry name" value="Photosystem I subunits PsaA/PsaB"/>
    <property type="match status" value="1"/>
</dbReference>
<reference evidence="2 3" key="2">
    <citation type="journal article" date="2017" name="Genome Biol.">
        <title>New reference genome sequences of hot pepper reveal the massive evolution of plant disease-resistance genes by retroduplication.</title>
        <authorList>
            <person name="Kim S."/>
            <person name="Park J."/>
            <person name="Yeom S.I."/>
            <person name="Kim Y.M."/>
            <person name="Seo E."/>
            <person name="Kim K.T."/>
            <person name="Kim M.S."/>
            <person name="Lee J.M."/>
            <person name="Cheong K."/>
            <person name="Shin H.S."/>
            <person name="Kim S.B."/>
            <person name="Han K."/>
            <person name="Lee J."/>
            <person name="Park M."/>
            <person name="Lee H.A."/>
            <person name="Lee H.Y."/>
            <person name="Lee Y."/>
            <person name="Oh S."/>
            <person name="Lee J.H."/>
            <person name="Choi E."/>
            <person name="Choi E."/>
            <person name="Lee S.E."/>
            <person name="Jeon J."/>
            <person name="Kim H."/>
            <person name="Choi G."/>
            <person name="Song H."/>
            <person name="Lee J."/>
            <person name="Lee S.C."/>
            <person name="Kwon J.K."/>
            <person name="Lee H.Y."/>
            <person name="Koo N."/>
            <person name="Hong Y."/>
            <person name="Kim R.W."/>
            <person name="Kang W.H."/>
            <person name="Huh J.H."/>
            <person name="Kang B.C."/>
            <person name="Yang T.J."/>
            <person name="Lee Y.H."/>
            <person name="Bennetzen J.L."/>
            <person name="Choi D."/>
        </authorList>
    </citation>
    <scope>NUCLEOTIDE SEQUENCE [LARGE SCALE GENOMIC DNA]</scope>
    <source>
        <strain evidence="3">cv. CM334</strain>
    </source>
</reference>
<reference evidence="2 3" key="1">
    <citation type="journal article" date="2014" name="Nat. Genet.">
        <title>Genome sequence of the hot pepper provides insights into the evolution of pungency in Capsicum species.</title>
        <authorList>
            <person name="Kim S."/>
            <person name="Park M."/>
            <person name="Yeom S.I."/>
            <person name="Kim Y.M."/>
            <person name="Lee J.M."/>
            <person name="Lee H.A."/>
            <person name="Seo E."/>
            <person name="Choi J."/>
            <person name="Cheong K."/>
            <person name="Kim K.T."/>
            <person name="Jung K."/>
            <person name="Lee G.W."/>
            <person name="Oh S.K."/>
            <person name="Bae C."/>
            <person name="Kim S.B."/>
            <person name="Lee H.Y."/>
            <person name="Kim S.Y."/>
            <person name="Kim M.S."/>
            <person name="Kang B.C."/>
            <person name="Jo Y.D."/>
            <person name="Yang H.B."/>
            <person name="Jeong H.J."/>
            <person name="Kang W.H."/>
            <person name="Kwon J.K."/>
            <person name="Shin C."/>
            <person name="Lim J.Y."/>
            <person name="Park J.H."/>
            <person name="Huh J.H."/>
            <person name="Kim J.S."/>
            <person name="Kim B.D."/>
            <person name="Cohen O."/>
            <person name="Paran I."/>
            <person name="Suh M.C."/>
            <person name="Lee S.B."/>
            <person name="Kim Y.K."/>
            <person name="Shin Y."/>
            <person name="Noh S.J."/>
            <person name="Park J."/>
            <person name="Seo Y.S."/>
            <person name="Kwon S.Y."/>
            <person name="Kim H.A."/>
            <person name="Park J.M."/>
            <person name="Kim H.J."/>
            <person name="Choi S.B."/>
            <person name="Bosland P.W."/>
            <person name="Reeves G."/>
            <person name="Jo S.H."/>
            <person name="Lee B.W."/>
            <person name="Cho H.T."/>
            <person name="Choi H.S."/>
            <person name="Lee M.S."/>
            <person name="Yu Y."/>
            <person name="Do Choi Y."/>
            <person name="Park B.S."/>
            <person name="van Deynze A."/>
            <person name="Ashrafi H."/>
            <person name="Hill T."/>
            <person name="Kim W.T."/>
            <person name="Pai H.S."/>
            <person name="Ahn H.K."/>
            <person name="Yeam I."/>
            <person name="Giovannoni J.J."/>
            <person name="Rose J.K."/>
            <person name="Sorensen I."/>
            <person name="Lee S.J."/>
            <person name="Kim R.W."/>
            <person name="Choi I.Y."/>
            <person name="Choi B.S."/>
            <person name="Lim J.S."/>
            <person name="Lee Y.H."/>
            <person name="Choi D."/>
        </authorList>
    </citation>
    <scope>NUCLEOTIDE SEQUENCE [LARGE SCALE GENOMIC DNA]</scope>
    <source>
        <strain evidence="3">cv. CM334</strain>
    </source>
</reference>
<dbReference type="Pfam" id="PF00223">
    <property type="entry name" value="PsaA_PsaB"/>
    <property type="match status" value="1"/>
</dbReference>
<dbReference type="Gene3D" id="1.20.1130.10">
    <property type="entry name" value="Photosystem I PsaA/PsaB"/>
    <property type="match status" value="1"/>
</dbReference>
<dbReference type="AlphaFoldDB" id="A0A2G2ZTW5"/>
<keyword evidence="1" id="KW-0472">Membrane</keyword>
<dbReference type="InterPro" id="IPR036408">
    <property type="entry name" value="PSI_PsaA/B_sf"/>
</dbReference>
<dbReference type="PANTHER" id="PTHR30128">
    <property type="entry name" value="OUTER MEMBRANE PROTEIN, OMPA-RELATED"/>
    <property type="match status" value="1"/>
</dbReference>
<sequence>MTFLLGAHFVWAFSLIFLFSEHGYWQELIESIVWAHNKFKVAPATRPRALSIIQGCAVRVTHYLLGGIATTWAFFLAIIIAAG</sequence>
<evidence type="ECO:0000313" key="3">
    <source>
        <dbReference type="Proteomes" id="UP000222542"/>
    </source>
</evidence>
<dbReference type="GO" id="GO:0016020">
    <property type="term" value="C:membrane"/>
    <property type="evidence" value="ECO:0007669"/>
    <property type="project" value="InterPro"/>
</dbReference>
<dbReference type="Gramene" id="PHT85416">
    <property type="protein sequence ID" value="PHT85416"/>
    <property type="gene ID" value="T459_07522"/>
</dbReference>
<dbReference type="GO" id="GO:0015979">
    <property type="term" value="P:photosynthesis"/>
    <property type="evidence" value="ECO:0007669"/>
    <property type="project" value="InterPro"/>
</dbReference>